<dbReference type="InterPro" id="IPR027417">
    <property type="entry name" value="P-loop_NTPase"/>
</dbReference>
<dbReference type="EMBL" id="CP002431">
    <property type="protein sequence ID" value="ADU63849.1"/>
    <property type="molecule type" value="Genomic_DNA"/>
</dbReference>
<evidence type="ECO:0000256" key="2">
    <source>
        <dbReference type="ARBA" id="ARBA00022741"/>
    </source>
</evidence>
<dbReference type="SUPFAM" id="SSF52540">
    <property type="entry name" value="P-loop containing nucleoside triphosphate hydrolases"/>
    <property type="match status" value="1"/>
</dbReference>
<dbReference type="PANTHER" id="PTHR45772:SF1">
    <property type="entry name" value="ABC TRANSPORTER ATP-BINDING PROTEIN"/>
    <property type="match status" value="1"/>
</dbReference>
<dbReference type="KEGG" id="das:Daes_2853"/>
<dbReference type="InterPro" id="IPR003439">
    <property type="entry name" value="ABC_transporter-like_ATP-bd"/>
</dbReference>
<accession>E6VY35</accession>
<feature type="domain" description="ABC transporter" evidence="4">
    <location>
        <begin position="20"/>
        <end position="273"/>
    </location>
</feature>
<evidence type="ECO:0000256" key="3">
    <source>
        <dbReference type="ARBA" id="ARBA00022840"/>
    </source>
</evidence>
<dbReference type="InterPro" id="IPR032823">
    <property type="entry name" value="BCA_ABC_TP_C"/>
</dbReference>
<dbReference type="Gene3D" id="3.40.50.300">
    <property type="entry name" value="P-loop containing nucleotide triphosphate hydrolases"/>
    <property type="match status" value="1"/>
</dbReference>
<reference evidence="5 6" key="2">
    <citation type="journal article" date="2014" name="Genome Announc.">
        <title>Complete Genome Sequence of the Subsurface, Mesophilic Sulfate-Reducing Bacterium Desulfovibrio aespoeensis Aspo-2.</title>
        <authorList>
            <person name="Pedersen K."/>
            <person name="Bengtsson A."/>
            <person name="Edlund J."/>
            <person name="Rabe L."/>
            <person name="Hazen T."/>
            <person name="Chakraborty R."/>
            <person name="Goodwin L."/>
            <person name="Shapiro N."/>
        </authorList>
    </citation>
    <scope>NUCLEOTIDE SEQUENCE [LARGE SCALE GENOMIC DNA]</scope>
    <source>
        <strain evidence="6">ATCC 700646 / DSM 10631 / Aspo-2</strain>
    </source>
</reference>
<name>E6VY35_PSEA9</name>
<dbReference type="GO" id="GO:0005886">
    <property type="term" value="C:plasma membrane"/>
    <property type="evidence" value="ECO:0007669"/>
    <property type="project" value="TreeGrafter"/>
</dbReference>
<dbReference type="AlphaFoldDB" id="E6VY35"/>
<organism evidence="5 6">
    <name type="scientific">Pseudodesulfovibrio aespoeensis (strain ATCC 700646 / DSM 10631 / Aspo-2)</name>
    <name type="common">Desulfovibrio aespoeensis</name>
    <dbReference type="NCBI Taxonomy" id="643562"/>
    <lineage>
        <taxon>Bacteria</taxon>
        <taxon>Pseudomonadati</taxon>
        <taxon>Thermodesulfobacteriota</taxon>
        <taxon>Desulfovibrionia</taxon>
        <taxon>Desulfovibrionales</taxon>
        <taxon>Desulfovibrionaceae</taxon>
    </lineage>
</organism>
<dbReference type="HOGENOM" id="CLU_000604_1_2_7"/>
<sequence>MIVVPTGYASYHNCRIMAYLDVCDVTLTFKGIAALMGVSFTVEQGTIASLIGPNGAGKTSMLNCISGRYTPDGGASGPCTISLDGECLLSLPAHKRTELGLSRTFQNIALFKGLSVLDNLMVGRHSRMEYGLLSSIMYWGRAARQEDSHRRRVEDVIDFLNLSPYRHQHAGRLPYGVQKRVELGRALAAEPKLILLDEPMAGMNLEETEDMARYILDIAEEWGVTVLLVEHDMGVVMDISDKVIVLDFGSKLAEGTPDEVQADKNVIAAYLGTEQATFSGR</sequence>
<dbReference type="InterPro" id="IPR003593">
    <property type="entry name" value="AAA+_ATPase"/>
</dbReference>
<dbReference type="Pfam" id="PF12399">
    <property type="entry name" value="BCA_ABC_TP_C"/>
    <property type="match status" value="1"/>
</dbReference>
<dbReference type="Proteomes" id="UP000002191">
    <property type="component" value="Chromosome"/>
</dbReference>
<protein>
    <submittedName>
        <fullName evidence="5">ABC transporter related protein</fullName>
    </submittedName>
</protein>
<dbReference type="FunFam" id="3.40.50.300:FF:000421">
    <property type="entry name" value="Branched-chain amino acid ABC transporter ATP-binding protein"/>
    <property type="match status" value="1"/>
</dbReference>
<dbReference type="PANTHER" id="PTHR45772">
    <property type="entry name" value="CONSERVED COMPONENT OF ABC TRANSPORTER FOR NATURAL AMINO ACIDS-RELATED"/>
    <property type="match status" value="1"/>
</dbReference>
<evidence type="ECO:0000313" key="6">
    <source>
        <dbReference type="Proteomes" id="UP000002191"/>
    </source>
</evidence>
<dbReference type="GO" id="GO:0005524">
    <property type="term" value="F:ATP binding"/>
    <property type="evidence" value="ECO:0007669"/>
    <property type="project" value="UniProtKB-KW"/>
</dbReference>
<keyword evidence="1" id="KW-0813">Transport</keyword>
<evidence type="ECO:0000259" key="4">
    <source>
        <dbReference type="PROSITE" id="PS50893"/>
    </source>
</evidence>
<evidence type="ECO:0000256" key="1">
    <source>
        <dbReference type="ARBA" id="ARBA00022448"/>
    </source>
</evidence>
<dbReference type="PROSITE" id="PS50893">
    <property type="entry name" value="ABC_TRANSPORTER_2"/>
    <property type="match status" value="1"/>
</dbReference>
<evidence type="ECO:0000313" key="5">
    <source>
        <dbReference type="EMBL" id="ADU63849.1"/>
    </source>
</evidence>
<keyword evidence="6" id="KW-1185">Reference proteome</keyword>
<dbReference type="CDD" id="cd03219">
    <property type="entry name" value="ABC_Mj1267_LivG_branched"/>
    <property type="match status" value="1"/>
</dbReference>
<dbReference type="STRING" id="643562.Daes_2853"/>
<dbReference type="SMART" id="SM00382">
    <property type="entry name" value="AAA"/>
    <property type="match status" value="1"/>
</dbReference>
<dbReference type="Pfam" id="PF00005">
    <property type="entry name" value="ABC_tran"/>
    <property type="match status" value="1"/>
</dbReference>
<dbReference type="InterPro" id="IPR051120">
    <property type="entry name" value="ABC_AA/LPS_Transport"/>
</dbReference>
<keyword evidence="3" id="KW-0067">ATP-binding</keyword>
<reference evidence="6" key="1">
    <citation type="submission" date="2010-12" db="EMBL/GenBank/DDBJ databases">
        <title>Complete sequence of Desulfovibrio aespoeensis Aspo-2.</title>
        <authorList>
            <consortium name="US DOE Joint Genome Institute"/>
            <person name="Lucas S."/>
            <person name="Copeland A."/>
            <person name="Lapidus A."/>
            <person name="Cheng J.-F."/>
            <person name="Goodwin L."/>
            <person name="Pitluck S."/>
            <person name="Chertkov O."/>
            <person name="Misra M."/>
            <person name="Detter J.C."/>
            <person name="Han C."/>
            <person name="Tapia R."/>
            <person name="Land M."/>
            <person name="Hauser L."/>
            <person name="Kyrpides N."/>
            <person name="Ivanova N."/>
            <person name="Ovchinnikova G."/>
            <person name="Pedersen K."/>
            <person name="Jagevall S."/>
            <person name="Hazen T."/>
            <person name="Woyke T."/>
        </authorList>
    </citation>
    <scope>NUCLEOTIDE SEQUENCE [LARGE SCALE GENOMIC DNA]</scope>
    <source>
        <strain evidence="6">ATCC 700646 / DSM 10631 / Aspo-2</strain>
    </source>
</reference>
<keyword evidence="2" id="KW-0547">Nucleotide-binding</keyword>
<dbReference type="eggNOG" id="COG0411">
    <property type="taxonomic scope" value="Bacteria"/>
</dbReference>
<proteinExistence type="predicted"/>
<gene>
    <name evidence="5" type="ordered locus">Daes_2853</name>
</gene>
<dbReference type="GO" id="GO:0016887">
    <property type="term" value="F:ATP hydrolysis activity"/>
    <property type="evidence" value="ECO:0007669"/>
    <property type="project" value="InterPro"/>
</dbReference>